<accession>A0A2P5HMA2</accession>
<feature type="compositionally biased region" description="Polar residues" evidence="4">
    <location>
        <begin position="631"/>
        <end position="648"/>
    </location>
</feature>
<gene>
    <name evidence="7" type="ORF">DHEL01_v210215</name>
</gene>
<keyword evidence="5" id="KW-0812">Transmembrane</keyword>
<dbReference type="PANTHER" id="PTHR31001:SF87">
    <property type="entry name" value="COL-21"/>
    <property type="match status" value="1"/>
</dbReference>
<evidence type="ECO:0000256" key="2">
    <source>
        <dbReference type="ARBA" id="ARBA00022723"/>
    </source>
</evidence>
<keyword evidence="5" id="KW-1133">Transmembrane helix</keyword>
<feature type="region of interest" description="Disordered" evidence="4">
    <location>
        <begin position="76"/>
        <end position="110"/>
    </location>
</feature>
<dbReference type="GO" id="GO:0005634">
    <property type="term" value="C:nucleus"/>
    <property type="evidence" value="ECO:0007669"/>
    <property type="project" value="UniProtKB-SubCell"/>
</dbReference>
<evidence type="ECO:0000313" key="7">
    <source>
        <dbReference type="EMBL" id="POS71390.1"/>
    </source>
</evidence>
<dbReference type="GO" id="GO:0003677">
    <property type="term" value="F:DNA binding"/>
    <property type="evidence" value="ECO:0007669"/>
    <property type="project" value="InterPro"/>
</dbReference>
<keyword evidence="2" id="KW-0479">Metal-binding</keyword>
<sequence>MAAEDELSPASTPSSGAPEQHERDARPARLPPRKRRRLIISCTECHRRKQKCDRSLPCANCASRNKQDACRYEAGAPAAKGVQKTQGDDRLARSGSHLGDPRFKAEGAAGPGMADKLTNFGYSTTGSSSSTLGFLSKIDGNNAEESSLSSMALGRESSGEHLGMRERYKSVIRHLPARSYTEKLVDVYFKDFNWQYNAVDQWLFNKQMAEWYSLPFSVLNTEGPQALPPDLRAFPALVFQMIATALLNLPPGPDTLFDSLKYAGSMTFEDLALDYSESGVAIISMLGKRHVSHTAVVAGFVRAAFLKYSGLVTEAWHAIGSAIRDGQECGLHRTTLDPKPKSDKLEDVLENEWEIQRRRKTWIILMSWDVHTAIVLGRPTSIDTSTRYALPLDAPIPKDPSKVPVTLRSDQDPPSPLTRTLWVYRTTMALRDIIELEKDGPCPKDFHQVDEVHESLERLEAETPAFFRTKNPDTRWDDLPECFWVPLVRGTVPLLSTFNKMALHRPYVFTRPHSRKEALKASLDMLNAQRDHFATIGPKYYKAFTLFFGTFDAVVLMASIFILFPRENVEYVSMALQHFQWAMERFETMSERNKLAAAARNVLKAVYTRLKSALKGIQKTEGLSLEHPAEQSATSATKSETMPPFSTMTGGGDNSKTSLLTPAASTASGSSGDPFGSVSGPAGATPIDPGLSGVAASDWTLPEGFHWGSIQPVYAMADIAYNDLMGISSNVGETTSSLPNWAGGTPLLNEVPDEGESQPWLFGGDFGNDSVWNLLNQYPSPF</sequence>
<evidence type="ECO:0000259" key="6">
    <source>
        <dbReference type="PROSITE" id="PS50048"/>
    </source>
</evidence>
<dbReference type="InterPro" id="IPR050613">
    <property type="entry name" value="Sec_Metabolite_Reg"/>
</dbReference>
<comment type="subcellular location">
    <subcellularLocation>
        <location evidence="1">Nucleus</location>
    </subcellularLocation>
</comment>
<dbReference type="Gene3D" id="4.10.240.10">
    <property type="entry name" value="Zn(2)-C6 fungal-type DNA-binding domain"/>
    <property type="match status" value="1"/>
</dbReference>
<dbReference type="STRING" id="158607.A0A2P5HMA2"/>
<dbReference type="Pfam" id="PF00172">
    <property type="entry name" value="Zn_clus"/>
    <property type="match status" value="1"/>
</dbReference>
<dbReference type="EMBL" id="MAVT02001283">
    <property type="protein sequence ID" value="POS71390.1"/>
    <property type="molecule type" value="Genomic_DNA"/>
</dbReference>
<dbReference type="InterPro" id="IPR001138">
    <property type="entry name" value="Zn2Cys6_DnaBD"/>
</dbReference>
<evidence type="ECO:0000256" key="1">
    <source>
        <dbReference type="ARBA" id="ARBA00004123"/>
    </source>
</evidence>
<dbReference type="PROSITE" id="PS00463">
    <property type="entry name" value="ZN2_CY6_FUNGAL_1"/>
    <property type="match status" value="1"/>
</dbReference>
<dbReference type="GO" id="GO:0006351">
    <property type="term" value="P:DNA-templated transcription"/>
    <property type="evidence" value="ECO:0007669"/>
    <property type="project" value="InterPro"/>
</dbReference>
<comment type="caution">
    <text evidence="7">The sequence shown here is derived from an EMBL/GenBank/DDBJ whole genome shotgun (WGS) entry which is preliminary data.</text>
</comment>
<evidence type="ECO:0000313" key="8">
    <source>
        <dbReference type="Proteomes" id="UP000094444"/>
    </source>
</evidence>
<dbReference type="Proteomes" id="UP000094444">
    <property type="component" value="Unassembled WGS sequence"/>
</dbReference>
<dbReference type="PROSITE" id="PS50048">
    <property type="entry name" value="ZN2_CY6_FUNGAL_2"/>
    <property type="match status" value="1"/>
</dbReference>
<dbReference type="InParanoid" id="A0A2P5HMA2"/>
<keyword evidence="8" id="KW-1185">Reference proteome</keyword>
<protein>
    <submittedName>
        <fullName evidence="7">Fungal specific transcription factor domain-containing protein</fullName>
    </submittedName>
</protein>
<evidence type="ECO:0000256" key="3">
    <source>
        <dbReference type="ARBA" id="ARBA00023242"/>
    </source>
</evidence>
<keyword evidence="5" id="KW-0472">Membrane</keyword>
<feature type="domain" description="Zn(2)-C6 fungal-type" evidence="6">
    <location>
        <begin position="41"/>
        <end position="72"/>
    </location>
</feature>
<dbReference type="Pfam" id="PF04082">
    <property type="entry name" value="Fungal_trans"/>
    <property type="match status" value="1"/>
</dbReference>
<dbReference type="GO" id="GO:0008270">
    <property type="term" value="F:zinc ion binding"/>
    <property type="evidence" value="ECO:0007669"/>
    <property type="project" value="InterPro"/>
</dbReference>
<name>A0A2P5HMA2_DIAHE</name>
<organism evidence="7 8">
    <name type="scientific">Diaporthe helianthi</name>
    <dbReference type="NCBI Taxonomy" id="158607"/>
    <lineage>
        <taxon>Eukaryota</taxon>
        <taxon>Fungi</taxon>
        <taxon>Dikarya</taxon>
        <taxon>Ascomycota</taxon>
        <taxon>Pezizomycotina</taxon>
        <taxon>Sordariomycetes</taxon>
        <taxon>Sordariomycetidae</taxon>
        <taxon>Diaporthales</taxon>
        <taxon>Diaporthaceae</taxon>
        <taxon>Diaporthe</taxon>
    </lineage>
</organism>
<dbReference type="OrthoDB" id="10263753at2759"/>
<evidence type="ECO:0000256" key="5">
    <source>
        <dbReference type="SAM" id="Phobius"/>
    </source>
</evidence>
<reference evidence="7" key="1">
    <citation type="submission" date="2017-09" db="EMBL/GenBank/DDBJ databases">
        <title>Polyketide synthases of a Diaporthe helianthi virulent isolate.</title>
        <authorList>
            <person name="Baroncelli R."/>
        </authorList>
    </citation>
    <scope>NUCLEOTIDE SEQUENCE [LARGE SCALE GENOMIC DNA]</scope>
    <source>
        <strain evidence="7">7/96</strain>
    </source>
</reference>
<dbReference type="PANTHER" id="PTHR31001">
    <property type="entry name" value="UNCHARACTERIZED TRANSCRIPTIONAL REGULATORY PROTEIN"/>
    <property type="match status" value="1"/>
</dbReference>
<dbReference type="InterPro" id="IPR007219">
    <property type="entry name" value="XnlR_reg_dom"/>
</dbReference>
<proteinExistence type="predicted"/>
<dbReference type="CDD" id="cd12148">
    <property type="entry name" value="fungal_TF_MHR"/>
    <property type="match status" value="1"/>
</dbReference>
<evidence type="ECO:0000256" key="4">
    <source>
        <dbReference type="SAM" id="MobiDB-lite"/>
    </source>
</evidence>
<dbReference type="InterPro" id="IPR036864">
    <property type="entry name" value="Zn2-C6_fun-type_DNA-bd_sf"/>
</dbReference>
<dbReference type="SMART" id="SM00066">
    <property type="entry name" value="GAL4"/>
    <property type="match status" value="1"/>
</dbReference>
<dbReference type="SUPFAM" id="SSF57701">
    <property type="entry name" value="Zn2/Cys6 DNA-binding domain"/>
    <property type="match status" value="1"/>
</dbReference>
<feature type="region of interest" description="Disordered" evidence="4">
    <location>
        <begin position="1"/>
        <end position="36"/>
    </location>
</feature>
<dbReference type="SMART" id="SM00906">
    <property type="entry name" value="Fungal_trans"/>
    <property type="match status" value="1"/>
</dbReference>
<dbReference type="CDD" id="cd00067">
    <property type="entry name" value="GAL4"/>
    <property type="match status" value="1"/>
</dbReference>
<feature type="region of interest" description="Disordered" evidence="4">
    <location>
        <begin position="623"/>
        <end position="683"/>
    </location>
</feature>
<feature type="compositionally biased region" description="Low complexity" evidence="4">
    <location>
        <begin position="655"/>
        <end position="672"/>
    </location>
</feature>
<dbReference type="AlphaFoldDB" id="A0A2P5HMA2"/>
<dbReference type="GO" id="GO:0000981">
    <property type="term" value="F:DNA-binding transcription factor activity, RNA polymerase II-specific"/>
    <property type="evidence" value="ECO:0007669"/>
    <property type="project" value="InterPro"/>
</dbReference>
<keyword evidence="3" id="KW-0539">Nucleus</keyword>
<feature type="transmembrane region" description="Helical" evidence="5">
    <location>
        <begin position="540"/>
        <end position="564"/>
    </location>
</feature>